<name>A0A9Q3IXP8_9BASI</name>
<dbReference type="InterPro" id="IPR009543">
    <property type="entry name" value="VPS13_VAB"/>
</dbReference>
<evidence type="ECO:0000259" key="1">
    <source>
        <dbReference type="Pfam" id="PF25036"/>
    </source>
</evidence>
<keyword evidence="3" id="KW-1185">Reference proteome</keyword>
<dbReference type="Proteomes" id="UP000765509">
    <property type="component" value="Unassembled WGS sequence"/>
</dbReference>
<reference evidence="2" key="1">
    <citation type="submission" date="2021-03" db="EMBL/GenBank/DDBJ databases">
        <title>Draft genome sequence of rust myrtle Austropuccinia psidii MF-1, a brazilian biotype.</title>
        <authorList>
            <person name="Quecine M.C."/>
            <person name="Pachon D.M.R."/>
            <person name="Bonatelli M.L."/>
            <person name="Correr F.H."/>
            <person name="Franceschini L.M."/>
            <person name="Leite T.F."/>
            <person name="Margarido G.R.A."/>
            <person name="Almeida C.A."/>
            <person name="Ferrarezi J.A."/>
            <person name="Labate C.A."/>
        </authorList>
    </citation>
    <scope>NUCLEOTIDE SEQUENCE</scope>
    <source>
        <strain evidence="2">MF-1</strain>
    </source>
</reference>
<sequence>MTGTDIWGWEGKNVLHQKCGIVFPYLIKNPTGYPLKVSEESEEKFHKGKEYLVEDSKSIPWRFEDWKLMREVRVSKLFICYEGELTSLFQSVMSPTQSKLRIVLDRARWEAVSGISVVRESVEVYPLCPSFDGVTHCLLCHAAIRDNVKEVIFWSTFQVPNNTSLPIEISGGSCSVPIEAAYHQRIKIRPYSGFGFKWCKEALAWKDLVKHPVRTIACQSINLEEPSQRLTATTIYDKEDSSVRYYPKINLRLRASIEIENLLLFHIQFYLLLLGVAFQDDGFVGLKHSQYAIVDTNNPEDFPVENRLIMEDEDGLKIKLSLHFMRVPLCH</sequence>
<organism evidence="2 3">
    <name type="scientific">Austropuccinia psidii MF-1</name>
    <dbReference type="NCBI Taxonomy" id="1389203"/>
    <lineage>
        <taxon>Eukaryota</taxon>
        <taxon>Fungi</taxon>
        <taxon>Dikarya</taxon>
        <taxon>Basidiomycota</taxon>
        <taxon>Pucciniomycotina</taxon>
        <taxon>Pucciniomycetes</taxon>
        <taxon>Pucciniales</taxon>
        <taxon>Sphaerophragmiaceae</taxon>
        <taxon>Austropuccinia</taxon>
    </lineage>
</organism>
<dbReference type="OrthoDB" id="428159at2759"/>
<dbReference type="AlphaFoldDB" id="A0A9Q3IXP8"/>
<evidence type="ECO:0000313" key="3">
    <source>
        <dbReference type="Proteomes" id="UP000765509"/>
    </source>
</evidence>
<proteinExistence type="predicted"/>
<comment type="caution">
    <text evidence="2">The sequence shown here is derived from an EMBL/GenBank/DDBJ whole genome shotgun (WGS) entry which is preliminary data.</text>
</comment>
<gene>
    <name evidence="2" type="ORF">O181_091608</name>
</gene>
<evidence type="ECO:0000313" key="2">
    <source>
        <dbReference type="EMBL" id="MBW0551893.1"/>
    </source>
</evidence>
<dbReference type="Pfam" id="PF25036">
    <property type="entry name" value="VPS13_VAB"/>
    <property type="match status" value="1"/>
</dbReference>
<protein>
    <recommendedName>
        <fullName evidence="1">Vacuolar protein sorting-associated protein 13 VPS13 adaptor binding domain-containing protein</fullName>
    </recommendedName>
</protein>
<dbReference type="EMBL" id="AVOT02057850">
    <property type="protein sequence ID" value="MBW0551893.1"/>
    <property type="molecule type" value="Genomic_DNA"/>
</dbReference>
<accession>A0A9Q3IXP8</accession>
<feature type="domain" description="Vacuolar protein sorting-associated protein 13 VPS13 adaptor binding" evidence="1">
    <location>
        <begin position="93"/>
        <end position="271"/>
    </location>
</feature>